<dbReference type="GO" id="GO:0003677">
    <property type="term" value="F:DNA binding"/>
    <property type="evidence" value="ECO:0007669"/>
    <property type="project" value="UniProtKB-KW"/>
</dbReference>
<proteinExistence type="predicted"/>
<sequence length="166" mass="18489">MSPSLPDPLLPEHLIDRLSEFFTRAERHLAWLPAGPATVAAYIDAMGLSRKAAAIRRYLASIAAWHAAARIQKNTAGRAADDVATRHTRLPAEWRDRRDACGTLGDAIDRFLKITDSYRPGLFQYPRGPGLPVRGSVPLACPPRDRAFRRERNPAVYRLPHCANVD</sequence>
<keyword evidence="1" id="KW-0238">DNA-binding</keyword>
<dbReference type="SUPFAM" id="SSF47823">
    <property type="entry name" value="lambda integrase-like, N-terminal domain"/>
    <property type="match status" value="1"/>
</dbReference>
<dbReference type="InterPro" id="IPR010998">
    <property type="entry name" value="Integrase_recombinase_N"/>
</dbReference>
<comment type="caution">
    <text evidence="2">The sequence shown here is derived from an EMBL/GenBank/DDBJ whole genome shotgun (WGS) entry which is preliminary data.</text>
</comment>
<dbReference type="EMBL" id="AVFL01000006">
    <property type="protein sequence ID" value="EWY40905.1"/>
    <property type="molecule type" value="Genomic_DNA"/>
</dbReference>
<reference evidence="2 3" key="1">
    <citation type="submission" date="2013-08" db="EMBL/GenBank/DDBJ databases">
        <title>The genome sequence of Skermanella stibiiresistens.</title>
        <authorList>
            <person name="Zhu W."/>
            <person name="Wang G."/>
        </authorList>
    </citation>
    <scope>NUCLEOTIDE SEQUENCE [LARGE SCALE GENOMIC DNA]</scope>
    <source>
        <strain evidence="2 3">SB22</strain>
    </source>
</reference>
<organism evidence="2 3">
    <name type="scientific">Skermanella stibiiresistens SB22</name>
    <dbReference type="NCBI Taxonomy" id="1385369"/>
    <lineage>
        <taxon>Bacteria</taxon>
        <taxon>Pseudomonadati</taxon>
        <taxon>Pseudomonadota</taxon>
        <taxon>Alphaproteobacteria</taxon>
        <taxon>Rhodospirillales</taxon>
        <taxon>Azospirillaceae</taxon>
        <taxon>Skermanella</taxon>
    </lineage>
</organism>
<dbReference type="Gene3D" id="1.10.150.130">
    <property type="match status" value="1"/>
</dbReference>
<protein>
    <recommendedName>
        <fullName evidence="4">Integrase</fullName>
    </recommendedName>
</protein>
<accession>W9H3Y2</accession>
<evidence type="ECO:0008006" key="4">
    <source>
        <dbReference type="Google" id="ProtNLM"/>
    </source>
</evidence>
<evidence type="ECO:0000256" key="1">
    <source>
        <dbReference type="ARBA" id="ARBA00023125"/>
    </source>
</evidence>
<name>W9H3Y2_9PROT</name>
<dbReference type="RefSeq" id="WP_037450831.1">
    <property type="nucleotide sequence ID" value="NZ_AVFL01000006.1"/>
</dbReference>
<dbReference type="OrthoDB" id="7237669at2"/>
<keyword evidence="3" id="KW-1185">Reference proteome</keyword>
<evidence type="ECO:0000313" key="2">
    <source>
        <dbReference type="EMBL" id="EWY40905.1"/>
    </source>
</evidence>
<dbReference type="AlphaFoldDB" id="W9H3Y2"/>
<dbReference type="Proteomes" id="UP000019486">
    <property type="component" value="Unassembled WGS sequence"/>
</dbReference>
<gene>
    <name evidence="2" type="ORF">N825_33785</name>
</gene>
<evidence type="ECO:0000313" key="3">
    <source>
        <dbReference type="Proteomes" id="UP000019486"/>
    </source>
</evidence>